<dbReference type="SUPFAM" id="SSF54001">
    <property type="entry name" value="Cysteine proteinases"/>
    <property type="match status" value="1"/>
</dbReference>
<sequence length="175" mass="19784">MKHYARQDSSNQRIRDLADRIVSGIHPSDKKSQMMAVLNWILSNLEYVFDEHEGRRLFNVKEDVELVKSPIAVLDSKRYDCDCIATFIVSIFLYLGIPARFVTVGFSPVEVTGPDNEQTSGMEHVYAVGYDSGVNHGGNHGENHGGKWIVVDPVSHPNEKQMILDTKQYQVYDIS</sequence>
<evidence type="ECO:0000313" key="2">
    <source>
        <dbReference type="EMBL" id="QJH99508.1"/>
    </source>
</evidence>
<feature type="domain" description="Transglutaminase-like" evidence="1">
    <location>
        <begin position="16"/>
        <end position="153"/>
    </location>
</feature>
<proteinExistence type="predicted"/>
<accession>A0A6M3XNR5</accession>
<reference evidence="2" key="1">
    <citation type="submission" date="2020-03" db="EMBL/GenBank/DDBJ databases">
        <title>The deep terrestrial virosphere.</title>
        <authorList>
            <person name="Holmfeldt K."/>
            <person name="Nilsson E."/>
            <person name="Simone D."/>
            <person name="Lopez-Fernandez M."/>
            <person name="Wu X."/>
            <person name="de Brujin I."/>
            <person name="Lundin D."/>
            <person name="Andersson A."/>
            <person name="Bertilsson S."/>
            <person name="Dopson M."/>
        </authorList>
    </citation>
    <scope>NUCLEOTIDE SEQUENCE</scope>
    <source>
        <strain evidence="2">TM448B01608</strain>
    </source>
</reference>
<evidence type="ECO:0000259" key="1">
    <source>
        <dbReference type="Pfam" id="PF01841"/>
    </source>
</evidence>
<dbReference type="AlphaFoldDB" id="A0A6M3XNR5"/>
<dbReference type="Gene3D" id="3.10.620.30">
    <property type="match status" value="1"/>
</dbReference>
<dbReference type="InterPro" id="IPR038765">
    <property type="entry name" value="Papain-like_cys_pep_sf"/>
</dbReference>
<gene>
    <name evidence="2" type="ORF">TM448B01608_0011</name>
</gene>
<dbReference type="InterPro" id="IPR002931">
    <property type="entry name" value="Transglutaminase-like"/>
</dbReference>
<dbReference type="EMBL" id="MT144793">
    <property type="protein sequence ID" value="QJH99508.1"/>
    <property type="molecule type" value="Genomic_DNA"/>
</dbReference>
<dbReference type="Pfam" id="PF01841">
    <property type="entry name" value="Transglut_core"/>
    <property type="match status" value="1"/>
</dbReference>
<organism evidence="2">
    <name type="scientific">viral metagenome</name>
    <dbReference type="NCBI Taxonomy" id="1070528"/>
    <lineage>
        <taxon>unclassified sequences</taxon>
        <taxon>metagenomes</taxon>
        <taxon>organismal metagenomes</taxon>
    </lineage>
</organism>
<name>A0A6M3XNR5_9ZZZZ</name>
<protein>
    <submittedName>
        <fullName evidence="2">Putative transglutaminase domain-containing protein</fullName>
    </submittedName>
</protein>